<evidence type="ECO:0000256" key="1">
    <source>
        <dbReference type="SAM" id="MobiDB-lite"/>
    </source>
</evidence>
<proteinExistence type="predicted"/>
<name>A0A919NCW5_9ACTN</name>
<keyword evidence="4" id="KW-1185">Reference proteome</keyword>
<feature type="transmembrane region" description="Helical" evidence="2">
    <location>
        <begin position="31"/>
        <end position="50"/>
    </location>
</feature>
<sequence length="118" mass="12694">MKSTLVGGPVLTSLISGMSHLAGAPWGAVMAIAIIGLLATVLLGLAQLAMPQESHDKVLFWEKFFAYRELRRTAVPAKKTHPRRAVRASPEDDVPVVTLPHPATPNEQIPARTPARSP</sequence>
<gene>
    <name evidence="3" type="ORF">Asi03nite_64450</name>
</gene>
<accession>A0A919NCW5</accession>
<keyword evidence="2" id="KW-1133">Transmembrane helix</keyword>
<keyword evidence="2" id="KW-0812">Transmembrane</keyword>
<dbReference type="EMBL" id="BOMW01000069">
    <property type="protein sequence ID" value="GIF08907.1"/>
    <property type="molecule type" value="Genomic_DNA"/>
</dbReference>
<evidence type="ECO:0000313" key="4">
    <source>
        <dbReference type="Proteomes" id="UP000629619"/>
    </source>
</evidence>
<evidence type="ECO:0000313" key="3">
    <source>
        <dbReference type="EMBL" id="GIF08907.1"/>
    </source>
</evidence>
<dbReference type="Proteomes" id="UP000629619">
    <property type="component" value="Unassembled WGS sequence"/>
</dbReference>
<reference evidence="3" key="1">
    <citation type="submission" date="2021-01" db="EMBL/GenBank/DDBJ databases">
        <title>Whole genome shotgun sequence of Actinoplanes siamensis NBRC 109076.</title>
        <authorList>
            <person name="Komaki H."/>
            <person name="Tamura T."/>
        </authorList>
    </citation>
    <scope>NUCLEOTIDE SEQUENCE</scope>
    <source>
        <strain evidence="3">NBRC 109076</strain>
    </source>
</reference>
<keyword evidence="2" id="KW-0472">Membrane</keyword>
<feature type="region of interest" description="Disordered" evidence="1">
    <location>
        <begin position="77"/>
        <end position="118"/>
    </location>
</feature>
<dbReference type="AlphaFoldDB" id="A0A919NCW5"/>
<protein>
    <submittedName>
        <fullName evidence="3">Uncharacterized protein</fullName>
    </submittedName>
</protein>
<evidence type="ECO:0000256" key="2">
    <source>
        <dbReference type="SAM" id="Phobius"/>
    </source>
</evidence>
<comment type="caution">
    <text evidence="3">The sequence shown here is derived from an EMBL/GenBank/DDBJ whole genome shotgun (WGS) entry which is preliminary data.</text>
</comment>
<organism evidence="3 4">
    <name type="scientific">Actinoplanes siamensis</name>
    <dbReference type="NCBI Taxonomy" id="1223317"/>
    <lineage>
        <taxon>Bacteria</taxon>
        <taxon>Bacillati</taxon>
        <taxon>Actinomycetota</taxon>
        <taxon>Actinomycetes</taxon>
        <taxon>Micromonosporales</taxon>
        <taxon>Micromonosporaceae</taxon>
        <taxon>Actinoplanes</taxon>
    </lineage>
</organism>